<comment type="similarity">
    <text evidence="3">Belongs to the tryptophan 2-monooxygenase family.</text>
</comment>
<comment type="catalytic activity">
    <reaction evidence="8">
        <text>L-tryptophan + O2 = indole-3-acetamide + CO2 + H2O</text>
        <dbReference type="Rhea" id="RHEA:16165"/>
        <dbReference type="ChEBI" id="CHEBI:15377"/>
        <dbReference type="ChEBI" id="CHEBI:15379"/>
        <dbReference type="ChEBI" id="CHEBI:16031"/>
        <dbReference type="ChEBI" id="CHEBI:16526"/>
        <dbReference type="ChEBI" id="CHEBI:57912"/>
        <dbReference type="EC" id="1.13.12.3"/>
    </reaction>
</comment>
<dbReference type="PANTHER" id="PTHR10742:SF410">
    <property type="entry name" value="LYSINE-SPECIFIC HISTONE DEMETHYLASE 2"/>
    <property type="match status" value="1"/>
</dbReference>
<reference evidence="11" key="1">
    <citation type="journal article" date="2019" name="Int. J. Syst. Evol. Microbiol.">
        <title>The Global Catalogue of Microorganisms (GCM) 10K type strain sequencing project: providing services to taxonomists for standard genome sequencing and annotation.</title>
        <authorList>
            <consortium name="The Broad Institute Genomics Platform"/>
            <consortium name="The Broad Institute Genome Sequencing Center for Infectious Disease"/>
            <person name="Wu L."/>
            <person name="Ma J."/>
        </authorList>
    </citation>
    <scope>NUCLEOTIDE SEQUENCE [LARGE SCALE GENOMIC DNA]</scope>
    <source>
        <strain evidence="11">JCM 16601</strain>
    </source>
</reference>
<dbReference type="Gene3D" id="3.50.50.60">
    <property type="entry name" value="FAD/NAD(P)-binding domain"/>
    <property type="match status" value="1"/>
</dbReference>
<dbReference type="Pfam" id="PF01593">
    <property type="entry name" value="Amino_oxidase"/>
    <property type="match status" value="1"/>
</dbReference>
<proteinExistence type="inferred from homology"/>
<dbReference type="EC" id="1.13.12.3" evidence="4"/>
<evidence type="ECO:0000256" key="7">
    <source>
        <dbReference type="ARBA" id="ARBA00023070"/>
    </source>
</evidence>
<keyword evidence="11" id="KW-1185">Reference proteome</keyword>
<evidence type="ECO:0000256" key="8">
    <source>
        <dbReference type="ARBA" id="ARBA00047321"/>
    </source>
</evidence>
<protein>
    <recommendedName>
        <fullName evidence="5">Tryptophan 2-monooxygenase</fullName>
        <ecNumber evidence="4">1.13.12.3</ecNumber>
    </recommendedName>
</protein>
<dbReference type="Proteomes" id="UP001500742">
    <property type="component" value="Unassembled WGS sequence"/>
</dbReference>
<organism evidence="10 11">
    <name type="scientific">Mucilaginibacter dorajii</name>
    <dbReference type="NCBI Taxonomy" id="692994"/>
    <lineage>
        <taxon>Bacteria</taxon>
        <taxon>Pseudomonadati</taxon>
        <taxon>Bacteroidota</taxon>
        <taxon>Sphingobacteriia</taxon>
        <taxon>Sphingobacteriales</taxon>
        <taxon>Sphingobacteriaceae</taxon>
        <taxon>Mucilaginibacter</taxon>
    </lineage>
</organism>
<evidence type="ECO:0000256" key="6">
    <source>
        <dbReference type="ARBA" id="ARBA00023002"/>
    </source>
</evidence>
<dbReference type="EMBL" id="BAAAZC010000009">
    <property type="protein sequence ID" value="GAA3967524.1"/>
    <property type="molecule type" value="Genomic_DNA"/>
</dbReference>
<keyword evidence="7" id="KW-0073">Auxin biosynthesis</keyword>
<comment type="pathway">
    <text evidence="2">Plant hormone metabolism; auxin biosynthesis.</text>
</comment>
<evidence type="ECO:0000313" key="10">
    <source>
        <dbReference type="EMBL" id="GAA3967524.1"/>
    </source>
</evidence>
<evidence type="ECO:0000256" key="3">
    <source>
        <dbReference type="ARBA" id="ARBA00005833"/>
    </source>
</evidence>
<keyword evidence="6" id="KW-0560">Oxidoreductase</keyword>
<dbReference type="SUPFAM" id="SSF54373">
    <property type="entry name" value="FAD-linked reductases, C-terminal domain"/>
    <property type="match status" value="1"/>
</dbReference>
<dbReference type="InterPro" id="IPR050281">
    <property type="entry name" value="Flavin_monoamine_oxidase"/>
</dbReference>
<comment type="caution">
    <text evidence="10">The sequence shown here is derived from an EMBL/GenBank/DDBJ whole genome shotgun (WGS) entry which is preliminary data.</text>
</comment>
<dbReference type="InterPro" id="IPR036188">
    <property type="entry name" value="FAD/NAD-bd_sf"/>
</dbReference>
<accession>A0ABP7PL76</accession>
<evidence type="ECO:0000259" key="9">
    <source>
        <dbReference type="Pfam" id="PF01593"/>
    </source>
</evidence>
<feature type="domain" description="Amine oxidase" evidence="9">
    <location>
        <begin position="14"/>
        <end position="425"/>
    </location>
</feature>
<evidence type="ECO:0000256" key="2">
    <source>
        <dbReference type="ARBA" id="ARBA00004814"/>
    </source>
</evidence>
<evidence type="ECO:0000313" key="11">
    <source>
        <dbReference type="Proteomes" id="UP001500742"/>
    </source>
</evidence>
<evidence type="ECO:0000256" key="4">
    <source>
        <dbReference type="ARBA" id="ARBA00012535"/>
    </source>
</evidence>
<dbReference type="PANTHER" id="PTHR10742">
    <property type="entry name" value="FLAVIN MONOAMINE OXIDASE"/>
    <property type="match status" value="1"/>
</dbReference>
<dbReference type="InterPro" id="IPR002937">
    <property type="entry name" value="Amino_oxidase"/>
</dbReference>
<sequence>MTDTDIIIIGAGAAGLMAARTLAKAGKKVIVLEARDRIGGRIHTIKHGPSQQIMELGAEFIHGDLPVTQCLLEEAGIQYHHASANMYKYENGSFTTGGPFVEHWDQLIEKLNALEQDITIDDFLQREFSADEYQGTRKMVRQYVSGYDNGDPAKASSFSLRKEWQAEDMGAQYRIEGGYVSLVNYLADEIKQAGGQIHLNAIAKQIEWQQAKVKITTDTDAVYKATQLLIALPLGVLQADASKIASLSFKPEIPELSKATAAMGFGAVIKVLLEFNEAFWINEQTRDMGYLFSEQEIPTWWTQHPEYANVLTGWLGGPDAAAKIHTSNNEVLAQSLNSLANIFNYDIDKLTEKLLSWQIVNWTAYEFTLGSYAYDTIAADRARKIICQPIQDTIFFAGEYLYEGTAMGTVEAALTTGLRMAERVLNFE</sequence>
<comment type="cofactor">
    <cofactor evidence="1">
        <name>FAD</name>
        <dbReference type="ChEBI" id="CHEBI:57692"/>
    </cofactor>
</comment>
<name>A0ABP7PL76_9SPHI</name>
<evidence type="ECO:0000256" key="5">
    <source>
        <dbReference type="ARBA" id="ARBA00017871"/>
    </source>
</evidence>
<evidence type="ECO:0000256" key="1">
    <source>
        <dbReference type="ARBA" id="ARBA00001974"/>
    </source>
</evidence>
<dbReference type="RefSeq" id="WP_259089098.1">
    <property type="nucleotide sequence ID" value="NZ_BAAAZC010000009.1"/>
</dbReference>
<gene>
    <name evidence="10" type="ORF">GCM10022210_15340</name>
</gene>
<dbReference type="PRINTS" id="PR00757">
    <property type="entry name" value="AMINEOXDASEF"/>
</dbReference>
<dbReference type="SUPFAM" id="SSF51905">
    <property type="entry name" value="FAD/NAD(P)-binding domain"/>
    <property type="match status" value="1"/>
</dbReference>
<dbReference type="InterPro" id="IPR001613">
    <property type="entry name" value="Flavin_amine_oxidase"/>
</dbReference>